<dbReference type="PROSITE" id="PS51212">
    <property type="entry name" value="WSC"/>
    <property type="match status" value="1"/>
</dbReference>
<evidence type="ECO:0000256" key="6">
    <source>
        <dbReference type="ARBA" id="ARBA00023180"/>
    </source>
</evidence>
<keyword evidence="6" id="KW-0325">Glycoprotein</keyword>
<evidence type="ECO:0000259" key="8">
    <source>
        <dbReference type="PROSITE" id="PS51212"/>
    </source>
</evidence>
<reference evidence="9 10" key="1">
    <citation type="submission" date="2023-09" db="EMBL/GenBank/DDBJ databases">
        <title>Multi-omics analysis of a traditional fermented food reveals byproduct-associated fungal strains for waste-to-food upcycling.</title>
        <authorList>
            <consortium name="Lawrence Berkeley National Laboratory"/>
            <person name="Rekdal V.M."/>
            <person name="Villalobos-Escobedo J.M."/>
            <person name="Rodriguez-Valeron N."/>
            <person name="Garcia M.O."/>
            <person name="Vasquez D.P."/>
            <person name="Damayanti I."/>
            <person name="Sorensen P.M."/>
            <person name="Baidoo E.E."/>
            <person name="De Carvalho A.C."/>
            <person name="Riley R."/>
            <person name="Lipzen A."/>
            <person name="He G."/>
            <person name="Yan M."/>
            <person name="Haridas S."/>
            <person name="Daum C."/>
            <person name="Yoshinaga Y."/>
            <person name="Ng V."/>
            <person name="Grigoriev I.V."/>
            <person name="Munk R."/>
            <person name="Nuraida L."/>
            <person name="Wijaya C.H."/>
            <person name="Morales P.-C."/>
            <person name="Keasling J.D."/>
        </authorList>
    </citation>
    <scope>NUCLEOTIDE SEQUENCE [LARGE SCALE GENOMIC DNA]</scope>
    <source>
        <strain evidence="9 10">FGSC 2613</strain>
    </source>
</reference>
<dbReference type="PANTHER" id="PTHR24269:SF16">
    <property type="entry name" value="PROTEIN SLG1"/>
    <property type="match status" value="1"/>
</dbReference>
<keyword evidence="3" id="KW-0732">Signal</keyword>
<proteinExistence type="predicted"/>
<keyword evidence="2 7" id="KW-0812">Transmembrane</keyword>
<comment type="subcellular location">
    <subcellularLocation>
        <location evidence="1">Membrane</location>
        <topology evidence="1">Single-pass membrane protein</topology>
    </subcellularLocation>
</comment>
<dbReference type="InterPro" id="IPR002889">
    <property type="entry name" value="WSC_carb-bd"/>
</dbReference>
<dbReference type="Pfam" id="PF01822">
    <property type="entry name" value="WSC"/>
    <property type="match status" value="1"/>
</dbReference>
<organism evidence="9 10">
    <name type="scientific">Neurospora intermedia</name>
    <dbReference type="NCBI Taxonomy" id="5142"/>
    <lineage>
        <taxon>Eukaryota</taxon>
        <taxon>Fungi</taxon>
        <taxon>Dikarya</taxon>
        <taxon>Ascomycota</taxon>
        <taxon>Pezizomycotina</taxon>
        <taxon>Sordariomycetes</taxon>
        <taxon>Sordariomycetidae</taxon>
        <taxon>Sordariales</taxon>
        <taxon>Sordariaceae</taxon>
        <taxon>Neurospora</taxon>
    </lineage>
</organism>
<dbReference type="Proteomes" id="UP001451303">
    <property type="component" value="Unassembled WGS sequence"/>
</dbReference>
<accession>A0ABR3D195</accession>
<feature type="transmembrane region" description="Helical" evidence="7">
    <location>
        <begin position="44"/>
        <end position="65"/>
    </location>
</feature>
<evidence type="ECO:0000313" key="10">
    <source>
        <dbReference type="Proteomes" id="UP001451303"/>
    </source>
</evidence>
<evidence type="ECO:0000313" key="9">
    <source>
        <dbReference type="EMBL" id="KAL0465426.1"/>
    </source>
</evidence>
<comment type="caution">
    <text evidence="9">The sequence shown here is derived from an EMBL/GenBank/DDBJ whole genome shotgun (WGS) entry which is preliminary data.</text>
</comment>
<gene>
    <name evidence="9" type="ORF">QR685DRAFT_576264</name>
</gene>
<sequence length="234" mass="24458">MPPLSSCSVSSSEASSSSHHVLRRHRRRRTTTCVIINNVDFNLFISPVVFILLLFAIVNPATAAAETSSTLSLSSPTTATIAAGTDYGYKYIGCYNETTAGVSGTGGGGGGGTRALYGGINEVLPGVMTVGKCLGFCKGGMDKKGYRFAGLEYSRECWCASQIFSLSAKVADAECDLPCDGDESQICGGSLRISVYDLQGNVDSVAAVGKSKSIRLVLELALVVGGAVFARLLW</sequence>
<keyword evidence="5 7" id="KW-0472">Membrane</keyword>
<keyword evidence="10" id="KW-1185">Reference proteome</keyword>
<protein>
    <submittedName>
        <fullName evidence="9">WSC domain-containing protein</fullName>
    </submittedName>
</protein>
<evidence type="ECO:0000256" key="5">
    <source>
        <dbReference type="ARBA" id="ARBA00023136"/>
    </source>
</evidence>
<evidence type="ECO:0000256" key="3">
    <source>
        <dbReference type="ARBA" id="ARBA00022729"/>
    </source>
</evidence>
<evidence type="ECO:0000256" key="1">
    <source>
        <dbReference type="ARBA" id="ARBA00004167"/>
    </source>
</evidence>
<dbReference type="InterPro" id="IPR051836">
    <property type="entry name" value="Kremen_rcpt"/>
</dbReference>
<dbReference type="EMBL" id="JAVLET010000017">
    <property type="protein sequence ID" value="KAL0465426.1"/>
    <property type="molecule type" value="Genomic_DNA"/>
</dbReference>
<evidence type="ECO:0000256" key="2">
    <source>
        <dbReference type="ARBA" id="ARBA00022692"/>
    </source>
</evidence>
<name>A0ABR3D195_NEUIN</name>
<dbReference type="SMART" id="SM00321">
    <property type="entry name" value="WSC"/>
    <property type="match status" value="1"/>
</dbReference>
<feature type="domain" description="WSC" evidence="8">
    <location>
        <begin position="88"/>
        <end position="199"/>
    </location>
</feature>
<keyword evidence="4 7" id="KW-1133">Transmembrane helix</keyword>
<dbReference type="PANTHER" id="PTHR24269">
    <property type="entry name" value="KREMEN PROTEIN"/>
    <property type="match status" value="1"/>
</dbReference>
<evidence type="ECO:0000256" key="7">
    <source>
        <dbReference type="SAM" id="Phobius"/>
    </source>
</evidence>
<evidence type="ECO:0000256" key="4">
    <source>
        <dbReference type="ARBA" id="ARBA00022989"/>
    </source>
</evidence>